<evidence type="ECO:0000256" key="7">
    <source>
        <dbReference type="ARBA" id="ARBA00049158"/>
    </source>
</evidence>
<sequence>MRDGHIHTPFCPHGSKDTLKQYVERAIELGLETISFTEHAPLPKGFTDPVPEQDSALPYDQWKEYIHAIKKYQQAYQKDIRILVGFEVDYIEGFEQETTELLNEIGPFLDDSILSVHFLRVQDKYTCVDYQPESVKTLIEQTGSLEQVIDLYFDTVLRSITADLGPYKPKRIGHMTLIRKFHRLYPNMSMEQVFQRSLDVLDAVKEEQLELDYNGAGTKKPHCQETYPPPAIVKEAKKRGIPLVYGSDAHAVKGLLQGKEQLIF</sequence>
<accession>A0ABW0UAX0</accession>
<keyword evidence="11" id="KW-1185">Reference proteome</keyword>
<name>A0ABW0UAX0_9BACI</name>
<keyword evidence="6 8" id="KW-0368">Histidine biosynthesis</keyword>
<dbReference type="PANTHER" id="PTHR21039:SF0">
    <property type="entry name" value="HISTIDINOL-PHOSPHATASE"/>
    <property type="match status" value="1"/>
</dbReference>
<evidence type="ECO:0000256" key="8">
    <source>
        <dbReference type="RuleBase" id="RU366003"/>
    </source>
</evidence>
<dbReference type="EMBL" id="JBHSPF010000059">
    <property type="protein sequence ID" value="MFC5629470.1"/>
    <property type="molecule type" value="Genomic_DNA"/>
</dbReference>
<dbReference type="Gene3D" id="3.20.20.140">
    <property type="entry name" value="Metal-dependent hydrolases"/>
    <property type="match status" value="1"/>
</dbReference>
<dbReference type="Pfam" id="PF02811">
    <property type="entry name" value="PHP"/>
    <property type="match status" value="1"/>
</dbReference>
<dbReference type="RefSeq" id="WP_270897260.1">
    <property type="nucleotide sequence ID" value="NZ_JBHSPF010000059.1"/>
</dbReference>
<comment type="catalytic activity">
    <reaction evidence="7 8">
        <text>L-histidinol phosphate + H2O = L-histidinol + phosphate</text>
        <dbReference type="Rhea" id="RHEA:14465"/>
        <dbReference type="ChEBI" id="CHEBI:15377"/>
        <dbReference type="ChEBI" id="CHEBI:43474"/>
        <dbReference type="ChEBI" id="CHEBI:57699"/>
        <dbReference type="ChEBI" id="CHEBI:57980"/>
        <dbReference type="EC" id="3.1.3.15"/>
    </reaction>
</comment>
<gene>
    <name evidence="10" type="primary">hisJ</name>
    <name evidence="10" type="ORF">ACFPTR_11465</name>
</gene>
<dbReference type="InterPro" id="IPR004013">
    <property type="entry name" value="PHP_dom"/>
</dbReference>
<comment type="similarity">
    <text evidence="2 8">Belongs to the PHP hydrolase family. HisK subfamily.</text>
</comment>
<evidence type="ECO:0000313" key="10">
    <source>
        <dbReference type="EMBL" id="MFC5629470.1"/>
    </source>
</evidence>
<protein>
    <recommendedName>
        <fullName evidence="3 8">Histidinol-phosphatase</fullName>
        <shortName evidence="8">HolPase</shortName>
        <ecNumber evidence="3 8">3.1.3.15</ecNumber>
    </recommendedName>
</protein>
<reference evidence="11" key="1">
    <citation type="journal article" date="2019" name="Int. J. Syst. Evol. Microbiol.">
        <title>The Global Catalogue of Microorganisms (GCM) 10K type strain sequencing project: providing services to taxonomists for standard genome sequencing and annotation.</title>
        <authorList>
            <consortium name="The Broad Institute Genomics Platform"/>
            <consortium name="The Broad Institute Genome Sequencing Center for Infectious Disease"/>
            <person name="Wu L."/>
            <person name="Ma J."/>
        </authorList>
    </citation>
    <scope>NUCLEOTIDE SEQUENCE [LARGE SCALE GENOMIC DNA]</scope>
    <source>
        <strain evidence="11">CGMCC 1.15790</strain>
    </source>
</reference>
<evidence type="ECO:0000256" key="2">
    <source>
        <dbReference type="ARBA" id="ARBA00009152"/>
    </source>
</evidence>
<dbReference type="NCBIfam" id="TIGR01856">
    <property type="entry name" value="hisJ_fam"/>
    <property type="match status" value="1"/>
</dbReference>
<organism evidence="10 11">
    <name type="scientific">Aliibacillus thermotolerans</name>
    <dbReference type="NCBI Taxonomy" id="1834418"/>
    <lineage>
        <taxon>Bacteria</taxon>
        <taxon>Bacillati</taxon>
        <taxon>Bacillota</taxon>
        <taxon>Bacilli</taxon>
        <taxon>Bacillales</taxon>
        <taxon>Bacillaceae</taxon>
        <taxon>Aliibacillus</taxon>
    </lineage>
</organism>
<comment type="pathway">
    <text evidence="1 8">Amino-acid biosynthesis; L-histidine biosynthesis; L-histidine from 5-phospho-alpha-D-ribose 1-diphosphate: step 8/9.</text>
</comment>
<keyword evidence="4 8" id="KW-0028">Amino-acid biosynthesis</keyword>
<evidence type="ECO:0000256" key="1">
    <source>
        <dbReference type="ARBA" id="ARBA00004970"/>
    </source>
</evidence>
<evidence type="ECO:0000256" key="6">
    <source>
        <dbReference type="ARBA" id="ARBA00023102"/>
    </source>
</evidence>
<evidence type="ECO:0000256" key="4">
    <source>
        <dbReference type="ARBA" id="ARBA00022605"/>
    </source>
</evidence>
<dbReference type="Proteomes" id="UP001596143">
    <property type="component" value="Unassembled WGS sequence"/>
</dbReference>
<dbReference type="CDD" id="cd12110">
    <property type="entry name" value="PHP_HisPPase_Hisj_like"/>
    <property type="match status" value="1"/>
</dbReference>
<dbReference type="NCBIfam" id="NF005996">
    <property type="entry name" value="PRK08123.1"/>
    <property type="match status" value="1"/>
</dbReference>
<dbReference type="PANTHER" id="PTHR21039">
    <property type="entry name" value="HISTIDINOL PHOSPHATASE-RELATED"/>
    <property type="match status" value="1"/>
</dbReference>
<dbReference type="GO" id="GO:0004401">
    <property type="term" value="F:histidinol-phosphatase activity"/>
    <property type="evidence" value="ECO:0007669"/>
    <property type="project" value="UniProtKB-EC"/>
</dbReference>
<dbReference type="EC" id="3.1.3.15" evidence="3 8"/>
<feature type="domain" description="PHP" evidence="9">
    <location>
        <begin position="3"/>
        <end position="213"/>
    </location>
</feature>
<comment type="caution">
    <text evidence="10">The sequence shown here is derived from an EMBL/GenBank/DDBJ whole genome shotgun (WGS) entry which is preliminary data.</text>
</comment>
<evidence type="ECO:0000256" key="5">
    <source>
        <dbReference type="ARBA" id="ARBA00022801"/>
    </source>
</evidence>
<keyword evidence="5 8" id="KW-0378">Hydrolase</keyword>
<dbReference type="InterPro" id="IPR016195">
    <property type="entry name" value="Pol/histidinol_Pase-like"/>
</dbReference>
<evidence type="ECO:0000256" key="3">
    <source>
        <dbReference type="ARBA" id="ARBA00013085"/>
    </source>
</evidence>
<evidence type="ECO:0000313" key="11">
    <source>
        <dbReference type="Proteomes" id="UP001596143"/>
    </source>
</evidence>
<evidence type="ECO:0000259" key="9">
    <source>
        <dbReference type="Pfam" id="PF02811"/>
    </source>
</evidence>
<dbReference type="InterPro" id="IPR010140">
    <property type="entry name" value="Histidinol_P_phosphatase_HisJ"/>
</dbReference>
<proteinExistence type="inferred from homology"/>
<dbReference type="SUPFAM" id="SSF89550">
    <property type="entry name" value="PHP domain-like"/>
    <property type="match status" value="1"/>
</dbReference>